<proteinExistence type="inferred from homology"/>
<evidence type="ECO:0000256" key="3">
    <source>
        <dbReference type="ARBA" id="ARBA00022705"/>
    </source>
</evidence>
<dbReference type="GO" id="GO:1990077">
    <property type="term" value="C:primosome complex"/>
    <property type="evidence" value="ECO:0007669"/>
    <property type="project" value="UniProtKB-KW"/>
</dbReference>
<dbReference type="Proteomes" id="UP000263689">
    <property type="component" value="Chromosome"/>
</dbReference>
<dbReference type="KEGG" id="mmao:MMOS7_00090"/>
<dbReference type="SUPFAM" id="SSF140914">
    <property type="entry name" value="PriB N-terminal domain-like"/>
    <property type="match status" value="1"/>
</dbReference>
<organism evidence="10 11">
    <name type="scientific">Methanococcus maripaludis OS7</name>
    <dbReference type="NCBI Taxonomy" id="637915"/>
    <lineage>
        <taxon>Archaea</taxon>
        <taxon>Methanobacteriati</taxon>
        <taxon>Methanobacteriota</taxon>
        <taxon>Methanomada group</taxon>
        <taxon>Methanococci</taxon>
        <taxon>Methanococcales</taxon>
        <taxon>Methanococcaceae</taxon>
        <taxon>Methanococcus</taxon>
    </lineage>
</organism>
<feature type="binding site" evidence="7">
    <location>
        <position position="357"/>
    </location>
    <ligand>
        <name>[4Fe-4S] cluster</name>
        <dbReference type="ChEBI" id="CHEBI:49883"/>
    </ligand>
</feature>
<feature type="region of interest" description="Disordered" evidence="8">
    <location>
        <begin position="42"/>
        <end position="61"/>
    </location>
</feature>
<evidence type="ECO:0000256" key="1">
    <source>
        <dbReference type="ARBA" id="ARBA00022485"/>
    </source>
</evidence>
<keyword evidence="2 7" id="KW-0639">Primosome</keyword>
<accession>A0A2Z5PJQ5</accession>
<comment type="function">
    <text evidence="7">Regulatory subunit of DNA primase, an RNA polymerase that catalyzes the synthesis of short RNA molecules used as primers for DNA polymerase during DNA replication. Stabilizes and modulates the activity of the small subunit, increasing the rate of DNA synthesis, and conferring RNA synthesis capability. The DNA polymerase activity may enable DNA primase to also catalyze primer extension after primer synthesis. May also play a role in DNA repair.</text>
</comment>
<feature type="compositionally biased region" description="Basic and acidic residues" evidence="8">
    <location>
        <begin position="51"/>
        <end position="61"/>
    </location>
</feature>
<keyword evidence="10" id="KW-0808">Transferase</keyword>
<feature type="binding site" evidence="7">
    <location>
        <position position="363"/>
    </location>
    <ligand>
        <name>[4Fe-4S] cluster</name>
        <dbReference type="ChEBI" id="CHEBI:49883"/>
    </ligand>
</feature>
<dbReference type="GO" id="GO:0046872">
    <property type="term" value="F:metal ion binding"/>
    <property type="evidence" value="ECO:0007669"/>
    <property type="project" value="UniProtKB-KW"/>
</dbReference>
<feature type="binding site" evidence="7">
    <location>
        <position position="241"/>
    </location>
    <ligand>
        <name>[4Fe-4S] cluster</name>
        <dbReference type="ChEBI" id="CHEBI:49883"/>
    </ligand>
</feature>
<dbReference type="GO" id="GO:0051539">
    <property type="term" value="F:4 iron, 4 sulfur cluster binding"/>
    <property type="evidence" value="ECO:0007669"/>
    <property type="project" value="UniProtKB-UniRule"/>
</dbReference>
<dbReference type="InterPro" id="IPR023642">
    <property type="entry name" value="DNA_primase_lsu_PriL"/>
</dbReference>
<dbReference type="RefSeq" id="WP_119720450.1">
    <property type="nucleotide sequence ID" value="NZ_AP011528.1"/>
</dbReference>
<keyword evidence="6 7" id="KW-0411">Iron-sulfur</keyword>
<sequence length="387" mass="45090">MFLDNMDSIKDLNLIDEINDSLTIALVNNRLKLLFWNKNPEVSENDDEKEDLNSKQSEETNEEKYLKALRDYQERLSAYALREKSGDSGLLSEKIDYLTLILAANSKNHNIYIKKLAEEYAEKVLLEEGDSRVNIWDFIDVAANSRNNDLHLERMILEGNVVLLSKKRQSIYNFEKIRLKIKNYVDMVRNAEMPKEIKDLLVKKSEEAFDGINIEYNIESGIKLSTKEYSGEIPEDWHPPCMREILNDILSGGSPSHYARRSFVVYRFVSQFDPNLRPIEEGIITNRSAQDIATEEQIERFLDEIINIFKSVGDFDVEKTKYYISHNIGYKVANHITHCEYCKNWRDDGGKGLGYYCRPDPTCSRKDIIHPLDYLCHNINRHVKKSE</sequence>
<evidence type="ECO:0000313" key="11">
    <source>
        <dbReference type="Proteomes" id="UP000263689"/>
    </source>
</evidence>
<keyword evidence="3 7" id="KW-0235">DNA replication</keyword>
<dbReference type="InterPro" id="IPR058560">
    <property type="entry name" value="DNA_primase_C"/>
</dbReference>
<keyword evidence="10" id="KW-0548">Nucleotidyltransferase</keyword>
<comment type="similarity">
    <text evidence="7">Belongs to the eukaryotic-type primase large subunit family.</text>
</comment>
<dbReference type="GO" id="GO:0003899">
    <property type="term" value="F:DNA-directed RNA polymerase activity"/>
    <property type="evidence" value="ECO:0007669"/>
    <property type="project" value="InterPro"/>
</dbReference>
<protein>
    <recommendedName>
        <fullName evidence="7">DNA primase large subunit PriL</fullName>
    </recommendedName>
</protein>
<evidence type="ECO:0000256" key="8">
    <source>
        <dbReference type="SAM" id="MobiDB-lite"/>
    </source>
</evidence>
<dbReference type="EMBL" id="AP011528">
    <property type="protein sequence ID" value="BAP62095.1"/>
    <property type="molecule type" value="Genomic_DNA"/>
</dbReference>
<evidence type="ECO:0000313" key="10">
    <source>
        <dbReference type="EMBL" id="BAP62095.1"/>
    </source>
</evidence>
<evidence type="ECO:0000256" key="7">
    <source>
        <dbReference type="HAMAP-Rule" id="MF_00701"/>
    </source>
</evidence>
<dbReference type="GO" id="GO:0006269">
    <property type="term" value="P:DNA replication, synthesis of primer"/>
    <property type="evidence" value="ECO:0007669"/>
    <property type="project" value="UniProtKB-UniRule"/>
</dbReference>
<evidence type="ECO:0000256" key="5">
    <source>
        <dbReference type="ARBA" id="ARBA00023004"/>
    </source>
</evidence>
<evidence type="ECO:0000256" key="2">
    <source>
        <dbReference type="ARBA" id="ARBA00022515"/>
    </source>
</evidence>
<comment type="subunit">
    <text evidence="7">Heterodimer of a small subunit (PriS) and a large subunit (PriL).</text>
</comment>
<keyword evidence="1 7" id="KW-0004">4Fe-4S</keyword>
<feature type="domain" description="DNA primase large subunit C-terminal" evidence="9">
    <location>
        <begin position="232"/>
        <end position="360"/>
    </location>
</feature>
<reference evidence="10 11" key="1">
    <citation type="submission" date="2009-06" db="EMBL/GenBank/DDBJ databases">
        <title>Molecular Evidence for Microbiologically Influenced Corrosion from genome of Methanogen.</title>
        <authorList>
            <person name="Ito N."/>
            <person name="Tsurumaru H."/>
            <person name="Shimizu A."/>
            <person name="Harada T."/>
            <person name="Hosoyama A."/>
            <person name="Horikawa H."/>
            <person name="Wakai S."/>
            <person name="Sasaki K."/>
            <person name="Nishijima K."/>
            <person name="Ataku H."/>
            <person name="Yamazaki J."/>
            <person name="Mise M."/>
            <person name="Yamazaki S."/>
            <person name="Tanikawa S."/>
            <person name="Harayama S."/>
            <person name="Fujita N."/>
        </authorList>
    </citation>
    <scope>NUCLEOTIDE SEQUENCE [LARGE SCALE GENOMIC DNA]</scope>
    <source>
        <strain evidence="11">OS7 ( NBRC 103642)</strain>
    </source>
</reference>
<evidence type="ECO:0000259" key="9">
    <source>
        <dbReference type="Pfam" id="PF04104"/>
    </source>
</evidence>
<keyword evidence="5 7" id="KW-0408">Iron</keyword>
<name>A0A2Z5PJQ5_METMI</name>
<comment type="cofactor">
    <cofactor evidence="7">
        <name>[4Fe-4S] cluster</name>
        <dbReference type="ChEBI" id="CHEBI:49883"/>
    </cofactor>
    <text evidence="7">Binds 1 [4Fe-4S] cluster.</text>
</comment>
<feature type="binding site" evidence="7">
    <location>
        <position position="339"/>
    </location>
    <ligand>
        <name>[4Fe-4S] cluster</name>
        <dbReference type="ChEBI" id="CHEBI:49883"/>
    </ligand>
</feature>
<dbReference type="GeneID" id="37874475"/>
<dbReference type="AlphaFoldDB" id="A0A2Z5PJQ5"/>
<keyword evidence="4 7" id="KW-0479">Metal-binding</keyword>
<gene>
    <name evidence="7" type="primary">priL</name>
    <name evidence="10" type="ORF">MMOS7_00090</name>
</gene>
<dbReference type="Pfam" id="PF04104">
    <property type="entry name" value="DNA_primase_lrg"/>
    <property type="match status" value="1"/>
</dbReference>
<evidence type="ECO:0000256" key="4">
    <source>
        <dbReference type="ARBA" id="ARBA00022723"/>
    </source>
</evidence>
<evidence type="ECO:0000256" key="6">
    <source>
        <dbReference type="ARBA" id="ARBA00023014"/>
    </source>
</evidence>
<dbReference type="HAMAP" id="MF_00701">
    <property type="entry name" value="DNA_primase_lrg_arc"/>
    <property type="match status" value="1"/>
</dbReference>